<keyword evidence="1" id="KW-1133">Transmembrane helix</keyword>
<name>V5HNB9_IXORI</name>
<dbReference type="AlphaFoldDB" id="V5HNB9"/>
<evidence type="ECO:0000313" key="2">
    <source>
        <dbReference type="EMBL" id="JAB77052.1"/>
    </source>
</evidence>
<proteinExistence type="evidence at transcript level"/>
<protein>
    <submittedName>
        <fullName evidence="2">Uncharacterized protein</fullName>
    </submittedName>
</protein>
<keyword evidence="1" id="KW-0472">Membrane</keyword>
<reference evidence="2" key="1">
    <citation type="journal article" date="2015" name="Sci. Rep.">
        <title>Tissue- and time-dependent transcription in Ixodes ricinus salivary glands and midguts when blood feeding on the vertebrate host.</title>
        <authorList>
            <person name="Kotsyfakis M."/>
            <person name="Schwarz A."/>
            <person name="Erhart J."/>
            <person name="Ribeiro J.M."/>
        </authorList>
    </citation>
    <scope>NUCLEOTIDE SEQUENCE</scope>
    <source>
        <tissue evidence="2">Salivary gland and midgut</tissue>
    </source>
</reference>
<organism evidence="2">
    <name type="scientific">Ixodes ricinus</name>
    <name type="common">Common tick</name>
    <name type="synonym">Acarus ricinus</name>
    <dbReference type="NCBI Taxonomy" id="34613"/>
    <lineage>
        <taxon>Eukaryota</taxon>
        <taxon>Metazoa</taxon>
        <taxon>Ecdysozoa</taxon>
        <taxon>Arthropoda</taxon>
        <taxon>Chelicerata</taxon>
        <taxon>Arachnida</taxon>
        <taxon>Acari</taxon>
        <taxon>Parasitiformes</taxon>
        <taxon>Ixodida</taxon>
        <taxon>Ixodoidea</taxon>
        <taxon>Ixodidae</taxon>
        <taxon>Ixodinae</taxon>
        <taxon>Ixodes</taxon>
    </lineage>
</organism>
<evidence type="ECO:0000256" key="1">
    <source>
        <dbReference type="SAM" id="Phobius"/>
    </source>
</evidence>
<sequence>MSSLVRFLRQGWREWPELVIMGGIVLAVCPPAIYSSYKLHYRTWHYRTEYTVVRDDDVLKFHTVKLTCSVQIGESLSNSMVVRDDDPYAQELRGVLQGL</sequence>
<accession>V5HNB9</accession>
<feature type="transmembrane region" description="Helical" evidence="1">
    <location>
        <begin position="18"/>
        <end position="37"/>
    </location>
</feature>
<dbReference type="EMBL" id="GANP01007416">
    <property type="protein sequence ID" value="JAB77052.1"/>
    <property type="molecule type" value="mRNA"/>
</dbReference>
<keyword evidence="1" id="KW-0812">Transmembrane</keyword>